<comment type="caution">
    <text evidence="1">The sequence shown here is derived from an EMBL/GenBank/DDBJ whole genome shotgun (WGS) entry which is preliminary data.</text>
</comment>
<proteinExistence type="predicted"/>
<dbReference type="EMBL" id="VNIA01000001">
    <property type="protein sequence ID" value="TYQ00350.1"/>
    <property type="molecule type" value="Genomic_DNA"/>
</dbReference>
<dbReference type="Proteomes" id="UP000323136">
    <property type="component" value="Unassembled WGS sequence"/>
</dbReference>
<name>A0A5S5E0V1_9FLAO</name>
<evidence type="ECO:0000313" key="2">
    <source>
        <dbReference type="Proteomes" id="UP000323136"/>
    </source>
</evidence>
<organism evidence="1 2">
    <name type="scientific">Tenacibaculum adriaticum</name>
    <dbReference type="NCBI Taxonomy" id="413713"/>
    <lineage>
        <taxon>Bacteria</taxon>
        <taxon>Pseudomonadati</taxon>
        <taxon>Bacteroidota</taxon>
        <taxon>Flavobacteriia</taxon>
        <taxon>Flavobacteriales</taxon>
        <taxon>Flavobacteriaceae</taxon>
        <taxon>Tenacibaculum</taxon>
    </lineage>
</organism>
<keyword evidence="2" id="KW-1185">Reference proteome</keyword>
<gene>
    <name evidence="1" type="ORF">C7447_101962</name>
</gene>
<evidence type="ECO:0008006" key="3">
    <source>
        <dbReference type="Google" id="ProtNLM"/>
    </source>
</evidence>
<protein>
    <recommendedName>
        <fullName evidence="3">Transposase</fullName>
    </recommendedName>
</protein>
<dbReference type="RefSeq" id="WP_148869233.1">
    <property type="nucleotide sequence ID" value="NZ_VNIA01000001.1"/>
</dbReference>
<reference evidence="1 2" key="1">
    <citation type="submission" date="2019-07" db="EMBL/GenBank/DDBJ databases">
        <title>Genomic Encyclopedia of Type Strains, Phase IV (KMG-IV): sequencing the most valuable type-strain genomes for metagenomic binning, comparative biology and taxonomic classification.</title>
        <authorList>
            <person name="Goeker M."/>
        </authorList>
    </citation>
    <scope>NUCLEOTIDE SEQUENCE [LARGE SCALE GENOMIC DNA]</scope>
    <source>
        <strain evidence="1 2">DSM 18961</strain>
    </source>
</reference>
<evidence type="ECO:0000313" key="1">
    <source>
        <dbReference type="EMBL" id="TYQ00350.1"/>
    </source>
</evidence>
<dbReference type="AlphaFoldDB" id="A0A5S5E0V1"/>
<dbReference type="OrthoDB" id="9783459at2"/>
<accession>A0A5S5E0V1</accession>
<sequence length="123" mass="14523">MINKNFVSQQEFKRAFPNEQVCIYHLEGIRWNKRVISPFDPSSKVYKCKGNNYKCKSTGKYFNIKTATIFESSKLPLQKWFLAIWLITSYKKDISTLQLSIDLDINQKSALFVLQRIKKCFEI</sequence>